<dbReference type="Gene3D" id="1.20.1560.10">
    <property type="entry name" value="ABC transporter type 1, transmembrane domain"/>
    <property type="match status" value="1"/>
</dbReference>
<dbReference type="GO" id="GO:0140359">
    <property type="term" value="F:ABC-type transporter activity"/>
    <property type="evidence" value="ECO:0007669"/>
    <property type="project" value="InterPro"/>
</dbReference>
<dbReference type="EMBL" id="MLHL01000025">
    <property type="protein sequence ID" value="OOF48598.1"/>
    <property type="molecule type" value="Genomic_DNA"/>
</dbReference>
<reference evidence="9 10" key="1">
    <citation type="submission" date="2016-10" db="EMBL/GenBank/DDBJ databases">
        <title>Rodentibacter gen. nov. and new species.</title>
        <authorList>
            <person name="Christensen H."/>
        </authorList>
    </citation>
    <scope>NUCLEOTIDE SEQUENCE [LARGE SCALE GENOMIC DNA]</scope>
    <source>
        <strain evidence="7 9">H1983213011</strain>
        <strain evidence="8 10">H1987082031</strain>
    </source>
</reference>
<evidence type="ECO:0000313" key="8">
    <source>
        <dbReference type="EMBL" id="OOF48598.1"/>
    </source>
</evidence>
<evidence type="ECO:0000313" key="10">
    <source>
        <dbReference type="Proteomes" id="UP000189161"/>
    </source>
</evidence>
<dbReference type="EMBL" id="MLHK01000028">
    <property type="protein sequence ID" value="OOF45689.1"/>
    <property type="molecule type" value="Genomic_DNA"/>
</dbReference>
<feature type="transmembrane region" description="Helical" evidence="5">
    <location>
        <begin position="58"/>
        <end position="78"/>
    </location>
</feature>
<feature type="transmembrane region" description="Helical" evidence="5">
    <location>
        <begin position="223"/>
        <end position="244"/>
    </location>
</feature>
<accession>A0A1V3IUV0</accession>
<evidence type="ECO:0000313" key="9">
    <source>
        <dbReference type="Proteomes" id="UP000188728"/>
    </source>
</evidence>
<keyword evidence="3 5" id="KW-1133">Transmembrane helix</keyword>
<evidence type="ECO:0000256" key="2">
    <source>
        <dbReference type="ARBA" id="ARBA00022692"/>
    </source>
</evidence>
<feature type="transmembrane region" description="Helical" evidence="5">
    <location>
        <begin position="155"/>
        <end position="173"/>
    </location>
</feature>
<dbReference type="GO" id="GO:0005886">
    <property type="term" value="C:plasma membrane"/>
    <property type="evidence" value="ECO:0007669"/>
    <property type="project" value="UniProtKB-SubCell"/>
</dbReference>
<evidence type="ECO:0000256" key="1">
    <source>
        <dbReference type="ARBA" id="ARBA00004651"/>
    </source>
</evidence>
<feature type="transmembrane region" description="Helical" evidence="5">
    <location>
        <begin position="250"/>
        <end position="267"/>
    </location>
</feature>
<evidence type="ECO:0000259" key="6">
    <source>
        <dbReference type="Pfam" id="PF13748"/>
    </source>
</evidence>
<keyword evidence="2 5" id="KW-0812">Transmembrane</keyword>
<comment type="caution">
    <text evidence="8">The sequence shown here is derived from an EMBL/GenBank/DDBJ whole genome shotgun (WGS) entry which is preliminary data.</text>
</comment>
<keyword evidence="4 5" id="KW-0472">Membrane</keyword>
<organism evidence="8 10">
    <name type="scientific">Rodentibacter trehalosifermentans</name>
    <dbReference type="NCBI Taxonomy" id="1908263"/>
    <lineage>
        <taxon>Bacteria</taxon>
        <taxon>Pseudomonadati</taxon>
        <taxon>Pseudomonadota</taxon>
        <taxon>Gammaproteobacteria</taxon>
        <taxon>Pasteurellales</taxon>
        <taxon>Pasteurellaceae</taxon>
        <taxon>Rodentibacter</taxon>
    </lineage>
</organism>
<dbReference type="InterPro" id="IPR036640">
    <property type="entry name" value="ABC1_TM_sf"/>
</dbReference>
<dbReference type="SUPFAM" id="SSF90123">
    <property type="entry name" value="ABC transporter transmembrane region"/>
    <property type="match status" value="1"/>
</dbReference>
<dbReference type="Pfam" id="PF13748">
    <property type="entry name" value="ABC_membrane_3"/>
    <property type="match status" value="1"/>
</dbReference>
<comment type="subcellular location">
    <subcellularLocation>
        <location evidence="1">Cell membrane</location>
        <topology evidence="1">Multi-pass membrane protein</topology>
    </subcellularLocation>
</comment>
<gene>
    <name evidence="7" type="ORF">BKK51_05770</name>
    <name evidence="8" type="ORF">BKK52_05295</name>
</gene>
<evidence type="ECO:0000256" key="3">
    <source>
        <dbReference type="ARBA" id="ARBA00022989"/>
    </source>
</evidence>
<feature type="transmembrane region" description="Helical" evidence="5">
    <location>
        <begin position="26"/>
        <end position="46"/>
    </location>
</feature>
<dbReference type="OrthoDB" id="262142at2"/>
<evidence type="ECO:0000256" key="4">
    <source>
        <dbReference type="ARBA" id="ARBA00023136"/>
    </source>
</evidence>
<feature type="domain" description="ABC transmembrane type-1" evidence="6">
    <location>
        <begin position="16"/>
        <end position="251"/>
    </location>
</feature>
<dbReference type="Proteomes" id="UP000189161">
    <property type="component" value="Unassembled WGS sequence"/>
</dbReference>
<keyword evidence="10" id="KW-1185">Reference proteome</keyword>
<proteinExistence type="predicted"/>
<name>A0A1V3J158_9PAST</name>
<dbReference type="InterPro" id="IPR011527">
    <property type="entry name" value="ABC1_TM_dom"/>
</dbReference>
<dbReference type="AlphaFoldDB" id="A0A1V3J158"/>
<dbReference type="GO" id="GO:0005524">
    <property type="term" value="F:ATP binding"/>
    <property type="evidence" value="ECO:0007669"/>
    <property type="project" value="InterPro"/>
</dbReference>
<evidence type="ECO:0000313" key="7">
    <source>
        <dbReference type="EMBL" id="OOF45689.1"/>
    </source>
</evidence>
<feature type="transmembrane region" description="Helical" evidence="5">
    <location>
        <begin position="130"/>
        <end position="149"/>
    </location>
</feature>
<sequence>MIRVEQINFGALDNIKSIAKNNKKRLFFTFGFVALENILFITYPLFGSFAVNAMMSGNVALSLTYSLVVFIIWTIGAARRAVDTRAFARIYAELAVPVILNQREKGLDKSAIAARVALSRQFVDFFEQHLPTLIMSGFSIMGAAIMLLWLEFWSGVTACFILICFGLMLPKYAKTNDLLYLKLNNRLEKEVNVIEQKSHYHLNKHYDWLAILRIRLSNREAAGYLWIGVASAILFGVTVVHLAMTEGVQAGHIYAVMTYLWTFAISLDDAPRLMEQFSNLRDIGKRVEVQ</sequence>
<dbReference type="Proteomes" id="UP000188728">
    <property type="component" value="Unassembled WGS sequence"/>
</dbReference>
<evidence type="ECO:0000256" key="5">
    <source>
        <dbReference type="SAM" id="Phobius"/>
    </source>
</evidence>
<protein>
    <recommendedName>
        <fullName evidence="6">ABC transmembrane type-1 domain-containing protein</fullName>
    </recommendedName>
</protein>
<accession>A0A1V3J158</accession>